<protein>
    <recommendedName>
        <fullName evidence="1">Dit-like phage tail protein N-terminal domain-containing protein</fullName>
    </recommendedName>
</protein>
<evidence type="ECO:0000313" key="3">
    <source>
        <dbReference type="EMBL" id="QJB05074.1"/>
    </source>
</evidence>
<feature type="domain" description="Dit-like phage tail protein N-terminal" evidence="1">
    <location>
        <begin position="19"/>
        <end position="187"/>
    </location>
</feature>
<reference evidence="2" key="1">
    <citation type="submission" date="2020-03" db="EMBL/GenBank/DDBJ databases">
        <title>The deep terrestrial virosphere.</title>
        <authorList>
            <person name="Holmfeldt K."/>
            <person name="Nilsson E."/>
            <person name="Simone D."/>
            <person name="Lopez-Fernandez M."/>
            <person name="Wu X."/>
            <person name="de Brujin I."/>
            <person name="Lundin D."/>
            <person name="Andersson A."/>
            <person name="Bertilsson S."/>
            <person name="Dopson M."/>
        </authorList>
    </citation>
    <scope>NUCLEOTIDE SEQUENCE</scope>
    <source>
        <strain evidence="2">MM171A00157</strain>
        <strain evidence="3">MM171B00143</strain>
    </source>
</reference>
<dbReference type="EMBL" id="MT143894">
    <property type="protein sequence ID" value="QJB05074.1"/>
    <property type="molecule type" value="Genomic_DNA"/>
</dbReference>
<dbReference type="EMBL" id="MT143702">
    <property type="protein sequence ID" value="QJB00841.1"/>
    <property type="molecule type" value="Genomic_DNA"/>
</dbReference>
<proteinExistence type="predicted"/>
<gene>
    <name evidence="2" type="ORF">MM171A00157_0010</name>
    <name evidence="3" type="ORF">MM171B00143_0045</name>
</gene>
<organism evidence="2">
    <name type="scientific">viral metagenome</name>
    <dbReference type="NCBI Taxonomy" id="1070528"/>
    <lineage>
        <taxon>unclassified sequences</taxon>
        <taxon>metagenomes</taxon>
        <taxon>organismal metagenomes</taxon>
    </lineage>
</organism>
<dbReference type="AlphaFoldDB" id="A0A6M3LZK3"/>
<dbReference type="InterPro" id="IPR048494">
    <property type="entry name" value="Dit-like_N"/>
</dbReference>
<evidence type="ECO:0000259" key="1">
    <source>
        <dbReference type="Pfam" id="PF21821"/>
    </source>
</evidence>
<dbReference type="Pfam" id="PF21821">
    <property type="entry name" value="Dit_like"/>
    <property type="match status" value="1"/>
</dbReference>
<accession>A0A6M3LZK3</accession>
<sequence length="220" mass="22407">MSLVGLFSRSRPDIGGLFFDALLEESSELVTDVTEYPIESGEIGNDHAVTRPLRLTMTVALSDNPIKAAIAKASGDYASSAGGGIAGSLLGAGVGAAIGTLGGAAAAVTGIAGSVLTELAGSAELRSTQMIKAIRAKQSSHDLMTVIGAKGAYDNVIITNTRVQVTKQNEGGLELVVEMRQLLVVSSLANQAIVNANLPVGDTASTQAQTENNLGEVGKQ</sequence>
<evidence type="ECO:0000313" key="2">
    <source>
        <dbReference type="EMBL" id="QJB00841.1"/>
    </source>
</evidence>
<name>A0A6M3LZK3_9ZZZZ</name>